<evidence type="ECO:0000313" key="3">
    <source>
        <dbReference type="Proteomes" id="UP000708148"/>
    </source>
</evidence>
<feature type="region of interest" description="Disordered" evidence="1">
    <location>
        <begin position="1"/>
        <end position="119"/>
    </location>
</feature>
<dbReference type="InterPro" id="IPR006994">
    <property type="entry name" value="TCF25/Rqc1"/>
</dbReference>
<evidence type="ECO:0000313" key="2">
    <source>
        <dbReference type="EMBL" id="CAD7700951.1"/>
    </source>
</evidence>
<dbReference type="PANTHER" id="PTHR22684:SF0">
    <property type="entry name" value="RIBOSOME QUALITY CONTROL COMPLEX SUBUNIT TCF25"/>
    <property type="match status" value="1"/>
</dbReference>
<reference evidence="2" key="1">
    <citation type="submission" date="2020-12" db="EMBL/GenBank/DDBJ databases">
        <authorList>
            <person name="Iha C."/>
        </authorList>
    </citation>
    <scope>NUCLEOTIDE SEQUENCE</scope>
</reference>
<organism evidence="2 3">
    <name type="scientific">Ostreobium quekettii</name>
    <dbReference type="NCBI Taxonomy" id="121088"/>
    <lineage>
        <taxon>Eukaryota</taxon>
        <taxon>Viridiplantae</taxon>
        <taxon>Chlorophyta</taxon>
        <taxon>core chlorophytes</taxon>
        <taxon>Ulvophyceae</taxon>
        <taxon>TCBD clade</taxon>
        <taxon>Bryopsidales</taxon>
        <taxon>Ostreobineae</taxon>
        <taxon>Ostreobiaceae</taxon>
        <taxon>Ostreobium</taxon>
    </lineage>
</organism>
<keyword evidence="3" id="KW-1185">Reference proteome</keyword>
<feature type="compositionally biased region" description="Basic residues" evidence="1">
    <location>
        <begin position="1"/>
        <end position="10"/>
    </location>
</feature>
<dbReference type="EMBL" id="CAJHUC010001395">
    <property type="protein sequence ID" value="CAD7700951.1"/>
    <property type="molecule type" value="Genomic_DNA"/>
</dbReference>
<protein>
    <recommendedName>
        <fullName evidence="4">Transcription factor 25</fullName>
    </recommendedName>
</protein>
<evidence type="ECO:0000256" key="1">
    <source>
        <dbReference type="SAM" id="MobiDB-lite"/>
    </source>
</evidence>
<dbReference type="Pfam" id="PF04910">
    <property type="entry name" value="Tcf25"/>
    <property type="match status" value="1"/>
</dbReference>
<feature type="compositionally biased region" description="Basic and acidic residues" evidence="1">
    <location>
        <begin position="102"/>
        <end position="119"/>
    </location>
</feature>
<dbReference type="PANTHER" id="PTHR22684">
    <property type="entry name" value="NULP1-RELATED"/>
    <property type="match status" value="1"/>
</dbReference>
<comment type="caution">
    <text evidence="2">The sequence shown here is derived from an EMBL/GenBank/DDBJ whole genome shotgun (WGS) entry which is preliminary data.</text>
</comment>
<gene>
    <name evidence="2" type="ORF">OSTQU699_LOCUS6310</name>
</gene>
<dbReference type="AlphaFoldDB" id="A0A8S1J1G0"/>
<dbReference type="Proteomes" id="UP000708148">
    <property type="component" value="Unassembled WGS sequence"/>
</dbReference>
<dbReference type="OrthoDB" id="205993at2759"/>
<sequence length="675" mass="74425">MASRHIRRVRQQREVGLASGPGQDRGSSTDEDAGGSAPPTFNPYQYLATEEEEDEEQATDEGPTGGDDEGPVAPSELTPAAASQTTAGKKKRNRKRGKQKAAGKETGKDKQRGGDRPEEDVDKLVEELKLQTAGCDVDCSTSAPAEASKAHVLAVEAGSLRADEELYRIFGARVVASEEAQLRQERDRRWQRYSKGLRGVRRTVRNFWLVEVQEHWPPLDGGLSMEYRGEESGCYKFCYVYSSQYRQIQDAFEECQASANPNTIAALLNRCPYHVEAGLAMHDLYRAMSEHLSAEELLNRCLYALESAWHPWFNPAYGTCKLSYKIPENRPLFMALFRHVQTLTRQSCLSTALECCKLLLSLDDGDPMGAACMIDYLAIRAGRFEFLQRLVDEGIDASTSLALLPGMAFSVPLSKFLRAQQETAKSLNSKMLPGCAARSKSDNPGVEDNGTKRAVGANAQDNADQSLVDAILLYPVVVVRLLAKLKEKGVGIDKEWTGLLSKNPLSGAGDNSSASLNHLVNIFVERNHLLWKGPRVLAWLKEGCQQAAAACTPGSAPVGTTVPADWCCVRNEAFPPSGTNEYRHLHLYDFSDDVPQLPAEELREAMGGGRDEIHAAMAGVEQRMAEALEQRDNQRGIVQLTEEELRNSNPLLVFLRSLLPWVQPGRQANGDHAHQ</sequence>
<accession>A0A8S1J1G0</accession>
<dbReference type="GO" id="GO:1990112">
    <property type="term" value="C:RQC complex"/>
    <property type="evidence" value="ECO:0007669"/>
    <property type="project" value="TreeGrafter"/>
</dbReference>
<name>A0A8S1J1G0_9CHLO</name>
<feature type="compositionally biased region" description="Basic residues" evidence="1">
    <location>
        <begin position="88"/>
        <end position="101"/>
    </location>
</feature>
<evidence type="ECO:0008006" key="4">
    <source>
        <dbReference type="Google" id="ProtNLM"/>
    </source>
</evidence>
<feature type="compositionally biased region" description="Acidic residues" evidence="1">
    <location>
        <begin position="49"/>
        <end position="59"/>
    </location>
</feature>
<proteinExistence type="predicted"/>